<evidence type="ECO:0000256" key="1">
    <source>
        <dbReference type="SAM" id="MobiDB-lite"/>
    </source>
</evidence>
<feature type="region of interest" description="Disordered" evidence="1">
    <location>
        <begin position="199"/>
        <end position="220"/>
    </location>
</feature>
<gene>
    <name evidence="2" type="ORF">EZS28_043938</name>
</gene>
<feature type="compositionally biased region" description="Basic and acidic residues" evidence="1">
    <location>
        <begin position="203"/>
        <end position="220"/>
    </location>
</feature>
<accession>A0A5J4TT64</accession>
<feature type="region of interest" description="Disordered" evidence="1">
    <location>
        <begin position="367"/>
        <end position="390"/>
    </location>
</feature>
<dbReference type="OrthoDB" id="9950135at2759"/>
<evidence type="ECO:0000313" key="2">
    <source>
        <dbReference type="EMBL" id="KAA6360535.1"/>
    </source>
</evidence>
<feature type="region of interest" description="Disordered" evidence="1">
    <location>
        <begin position="1"/>
        <end position="21"/>
    </location>
</feature>
<feature type="compositionally biased region" description="Polar residues" evidence="1">
    <location>
        <begin position="96"/>
        <end position="121"/>
    </location>
</feature>
<protein>
    <submittedName>
        <fullName evidence="2">Uncharacterized protein</fullName>
    </submittedName>
</protein>
<dbReference type="AlphaFoldDB" id="A0A5J4TT64"/>
<dbReference type="EMBL" id="SNRW01026804">
    <property type="protein sequence ID" value="KAA6360535.1"/>
    <property type="molecule type" value="Genomic_DNA"/>
</dbReference>
<name>A0A5J4TT64_9EUKA</name>
<sequence>SAYLEKPRQCAHSRSPETQDRVQGRLRSTFEFIQDYLVRAGRRRHNPGPGLFRQVLESDIRDPEEERRLAQDPGLSNSEQRAPNRVFQTRRDYRYSGNNTTQRLGNNNRPASSLPSHQSSGRDATLSMLQLQWSLLQLQRNAVWSFNGPENLYQMPSTGNSRSQEAMQLENSRLRRRYSDPELGSRSIAIRDTVSNNDTIGVRMDDRNGQEPDQSHADSRVHGLAVEHKSNDNVNNNVSKERSLEITKTLNGTSQEKETCKNKGLGIGNWRDPIYNSTIQTRRASHQVAPKAERQGSSQQRLEQVDSTQQERDTRHNLADQQACPEPTTALHEAKQMDNGPNRCVELRMGSNIDQREPGESICARGVEGQQPQEFQSKRSDSSSESASRIPSRIDLITAYWNTITHRQHSYNELPQQGQRINDDRAPSRQGPQASRTIQLDNRSQPYSWPFEHYTRQLVKVIQMRRLRNQERSPLEDTQGTWDLDLYRHICDTREPTMHE</sequence>
<feature type="region of interest" description="Disordered" evidence="1">
    <location>
        <begin position="65"/>
        <end position="121"/>
    </location>
</feature>
<feature type="region of interest" description="Disordered" evidence="1">
    <location>
        <begin position="415"/>
        <end position="442"/>
    </location>
</feature>
<feature type="non-terminal residue" evidence="2">
    <location>
        <position position="500"/>
    </location>
</feature>
<feature type="region of interest" description="Disordered" evidence="1">
    <location>
        <begin position="281"/>
        <end position="322"/>
    </location>
</feature>
<feature type="compositionally biased region" description="Basic and acidic residues" evidence="1">
    <location>
        <begin position="309"/>
        <end position="318"/>
    </location>
</feature>
<feature type="compositionally biased region" description="Polar residues" evidence="1">
    <location>
        <begin position="430"/>
        <end position="442"/>
    </location>
</feature>
<organism evidence="2 3">
    <name type="scientific">Streblomastix strix</name>
    <dbReference type="NCBI Taxonomy" id="222440"/>
    <lineage>
        <taxon>Eukaryota</taxon>
        <taxon>Metamonada</taxon>
        <taxon>Preaxostyla</taxon>
        <taxon>Oxymonadida</taxon>
        <taxon>Streblomastigidae</taxon>
        <taxon>Streblomastix</taxon>
    </lineage>
</organism>
<feature type="compositionally biased region" description="Polar residues" evidence="1">
    <location>
        <begin position="295"/>
        <end position="308"/>
    </location>
</feature>
<dbReference type="Proteomes" id="UP000324800">
    <property type="component" value="Unassembled WGS sequence"/>
</dbReference>
<comment type="caution">
    <text evidence="2">The sequence shown here is derived from an EMBL/GenBank/DDBJ whole genome shotgun (WGS) entry which is preliminary data.</text>
</comment>
<proteinExistence type="predicted"/>
<evidence type="ECO:0000313" key="3">
    <source>
        <dbReference type="Proteomes" id="UP000324800"/>
    </source>
</evidence>
<reference evidence="2 3" key="1">
    <citation type="submission" date="2019-03" db="EMBL/GenBank/DDBJ databases">
        <title>Single cell metagenomics reveals metabolic interactions within the superorganism composed of flagellate Streblomastix strix and complex community of Bacteroidetes bacteria on its surface.</title>
        <authorList>
            <person name="Treitli S.C."/>
            <person name="Kolisko M."/>
            <person name="Husnik F."/>
            <person name="Keeling P."/>
            <person name="Hampl V."/>
        </authorList>
    </citation>
    <scope>NUCLEOTIDE SEQUENCE [LARGE SCALE GENOMIC DNA]</scope>
    <source>
        <strain evidence="2">ST1C</strain>
    </source>
</reference>
<feature type="non-terminal residue" evidence="2">
    <location>
        <position position="1"/>
    </location>
</feature>